<evidence type="ECO:0000313" key="1">
    <source>
        <dbReference type="EMBL" id="WFD19912.1"/>
    </source>
</evidence>
<dbReference type="Proteomes" id="UP001220961">
    <property type="component" value="Chromosome 4"/>
</dbReference>
<keyword evidence="2" id="KW-1185">Reference proteome</keyword>
<organism evidence="1 2">
    <name type="scientific">Malassezia caprae</name>
    <dbReference type="NCBI Taxonomy" id="1381934"/>
    <lineage>
        <taxon>Eukaryota</taxon>
        <taxon>Fungi</taxon>
        <taxon>Dikarya</taxon>
        <taxon>Basidiomycota</taxon>
        <taxon>Ustilaginomycotina</taxon>
        <taxon>Malasseziomycetes</taxon>
        <taxon>Malasseziales</taxon>
        <taxon>Malasseziaceae</taxon>
        <taxon>Malassezia</taxon>
    </lineage>
</organism>
<protein>
    <submittedName>
        <fullName evidence="1">N-acetylphosphatidylethanolamine-hydrolyzing phospholipase D</fullName>
        <ecNumber evidence="1">3.1.4.54</ecNumber>
    </submittedName>
</protein>
<gene>
    <name evidence="1" type="ORF">MCAP1_002153</name>
</gene>
<dbReference type="GO" id="GO:0005737">
    <property type="term" value="C:cytoplasm"/>
    <property type="evidence" value="ECO:0007669"/>
    <property type="project" value="TreeGrafter"/>
</dbReference>
<accession>A0AAF0IWE3</accession>
<dbReference type="InterPro" id="IPR036866">
    <property type="entry name" value="RibonucZ/Hydroxyglut_hydro"/>
</dbReference>
<dbReference type="GO" id="GO:0070292">
    <property type="term" value="P:N-acylphosphatidylethanolamine metabolic process"/>
    <property type="evidence" value="ECO:0007669"/>
    <property type="project" value="TreeGrafter"/>
</dbReference>
<dbReference type="GO" id="GO:0070291">
    <property type="term" value="P:N-acylethanolamine metabolic process"/>
    <property type="evidence" value="ECO:0007669"/>
    <property type="project" value="TreeGrafter"/>
</dbReference>
<dbReference type="EMBL" id="CP119911">
    <property type="protein sequence ID" value="WFD19912.1"/>
    <property type="molecule type" value="Genomic_DNA"/>
</dbReference>
<reference evidence="1" key="1">
    <citation type="submission" date="2023-03" db="EMBL/GenBank/DDBJ databases">
        <title>Mating type loci evolution in Malassezia.</title>
        <authorList>
            <person name="Coelho M.A."/>
        </authorList>
    </citation>
    <scope>NUCLEOTIDE SEQUENCE</scope>
    <source>
        <strain evidence="1">CBS 10434</strain>
    </source>
</reference>
<dbReference type="Gene3D" id="3.60.15.10">
    <property type="entry name" value="Ribonuclease Z/Hydroxyacylglutathione hydrolase-like"/>
    <property type="match status" value="1"/>
</dbReference>
<dbReference type="PANTHER" id="PTHR15032">
    <property type="entry name" value="N-ACYL-PHOSPHATIDYLETHANOLAMINE-HYDROLYZING PHOSPHOLIPASE D"/>
    <property type="match status" value="1"/>
</dbReference>
<dbReference type="PANTHER" id="PTHR15032:SF35">
    <property type="entry name" value="METALLO-BETA-LACTAMASE DOMAIN-CONTAINING PROTEIN"/>
    <property type="match status" value="1"/>
</dbReference>
<keyword evidence="1" id="KW-0378">Hydrolase</keyword>
<sequence>MSLEAAATQLARCLPPWRKSAFVLGSIIGVWTGAWCLQELTRVWTLSARRRRHPVRSRTQAACTDSAWLGHADEQERHHIIARFRPLLLFGRYLDVAPAKRPRAWLSRRGRAGPADRALEAQHPLSVAQLWGTHGRTAAALGRGCSYTWLAQDTCLIQMHGLTLLTDPVFHARSRTPCTLSELVEKGRVDVIVVTRHHAAHLDLSIVPHVPHTRWIVPRGMRTQLMRRGVDAAQITELTWWDETHMPFSVPVRDATASVRDVERRLDVAAVPTGGRSGRALSQSYVVRCAARGQRTVSVFFGGDSTYSGALYEAIGHMYGPFDVASFPISEGSGPWPCMDVHGAERAAADVGAAQRMGRVRGGRWGRDTSSVRVVPRGVTQIVADV</sequence>
<dbReference type="GO" id="GO:0070290">
    <property type="term" value="F:N-acylphosphatidylethanolamine-specific phospholipase D activity"/>
    <property type="evidence" value="ECO:0007669"/>
    <property type="project" value="UniProtKB-EC"/>
</dbReference>
<dbReference type="AlphaFoldDB" id="A0AAF0IWE3"/>
<evidence type="ECO:0000313" key="2">
    <source>
        <dbReference type="Proteomes" id="UP001220961"/>
    </source>
</evidence>
<proteinExistence type="predicted"/>
<dbReference type="SUPFAM" id="SSF56281">
    <property type="entry name" value="Metallo-hydrolase/oxidoreductase"/>
    <property type="match status" value="1"/>
</dbReference>
<name>A0AAF0IWE3_9BASI</name>
<dbReference type="EC" id="3.1.4.54" evidence="1"/>